<dbReference type="GO" id="GO:0005516">
    <property type="term" value="F:calmodulin binding"/>
    <property type="evidence" value="ECO:0007669"/>
    <property type="project" value="InterPro"/>
</dbReference>
<evidence type="ECO:0008006" key="13">
    <source>
        <dbReference type="Google" id="ProtNLM"/>
    </source>
</evidence>
<name>A0A7J7P331_9MAGN</name>
<evidence type="ECO:0000313" key="12">
    <source>
        <dbReference type="Proteomes" id="UP000541444"/>
    </source>
</evidence>
<feature type="domain" description="Calmodulin binding protein central" evidence="9">
    <location>
        <begin position="239"/>
        <end position="304"/>
    </location>
</feature>
<evidence type="ECO:0000259" key="9">
    <source>
        <dbReference type="Pfam" id="PF20451"/>
    </source>
</evidence>
<evidence type="ECO:0000256" key="7">
    <source>
        <dbReference type="ARBA" id="ARBA00023242"/>
    </source>
</evidence>
<dbReference type="Pfam" id="PF20452">
    <property type="entry name" value="Calmod_bind_C"/>
    <property type="match status" value="1"/>
</dbReference>
<dbReference type="OrthoDB" id="748178at2759"/>
<feature type="domain" description="Calmodulin binding protein-like N-terminal" evidence="8">
    <location>
        <begin position="79"/>
        <end position="226"/>
    </location>
</feature>
<gene>
    <name evidence="11" type="ORF">GIB67_023011</name>
</gene>
<comment type="similarity">
    <text evidence="2">Belongs to the plant ACBP60 protein family.</text>
</comment>
<accession>A0A7J7P331</accession>
<comment type="subcellular location">
    <subcellularLocation>
        <location evidence="1">Nucleus</location>
    </subcellularLocation>
</comment>
<dbReference type="Pfam" id="PF07887">
    <property type="entry name" value="Calmodulin_bind"/>
    <property type="match status" value="1"/>
</dbReference>
<dbReference type="GO" id="GO:0003700">
    <property type="term" value="F:DNA-binding transcription factor activity"/>
    <property type="evidence" value="ECO:0007669"/>
    <property type="project" value="TreeGrafter"/>
</dbReference>
<evidence type="ECO:0000256" key="4">
    <source>
        <dbReference type="ARBA" id="ARBA00023125"/>
    </source>
</evidence>
<dbReference type="GO" id="GO:0043565">
    <property type="term" value="F:sequence-specific DNA binding"/>
    <property type="evidence" value="ECO:0007669"/>
    <property type="project" value="TreeGrafter"/>
</dbReference>
<evidence type="ECO:0000313" key="11">
    <source>
        <dbReference type="EMBL" id="KAF6173652.1"/>
    </source>
</evidence>
<evidence type="ECO:0000256" key="5">
    <source>
        <dbReference type="ARBA" id="ARBA00023159"/>
    </source>
</evidence>
<dbReference type="Proteomes" id="UP000541444">
    <property type="component" value="Unassembled WGS sequence"/>
</dbReference>
<evidence type="ECO:0000259" key="10">
    <source>
        <dbReference type="Pfam" id="PF20452"/>
    </source>
</evidence>
<evidence type="ECO:0000259" key="8">
    <source>
        <dbReference type="Pfam" id="PF07887"/>
    </source>
</evidence>
<dbReference type="EMBL" id="JACGCM010000333">
    <property type="protein sequence ID" value="KAF6173652.1"/>
    <property type="molecule type" value="Genomic_DNA"/>
</dbReference>
<evidence type="ECO:0000256" key="1">
    <source>
        <dbReference type="ARBA" id="ARBA00004123"/>
    </source>
</evidence>
<dbReference type="PANTHER" id="PTHR31713">
    <property type="entry name" value="OS02G0177800 PROTEIN"/>
    <property type="match status" value="1"/>
</dbReference>
<evidence type="ECO:0000256" key="2">
    <source>
        <dbReference type="ARBA" id="ARBA00007214"/>
    </source>
</evidence>
<proteinExistence type="inferred from homology"/>
<dbReference type="InterPro" id="IPR046829">
    <property type="entry name" value="Calmod_bind_C"/>
</dbReference>
<protein>
    <recommendedName>
        <fullName evidence="13">Calmodulin-binding protein</fullName>
    </recommendedName>
</protein>
<organism evidence="11 12">
    <name type="scientific">Kingdonia uniflora</name>
    <dbReference type="NCBI Taxonomy" id="39325"/>
    <lineage>
        <taxon>Eukaryota</taxon>
        <taxon>Viridiplantae</taxon>
        <taxon>Streptophyta</taxon>
        <taxon>Embryophyta</taxon>
        <taxon>Tracheophyta</taxon>
        <taxon>Spermatophyta</taxon>
        <taxon>Magnoliopsida</taxon>
        <taxon>Ranunculales</taxon>
        <taxon>Circaeasteraceae</taxon>
        <taxon>Kingdonia</taxon>
    </lineage>
</organism>
<keyword evidence="5" id="KW-0010">Activator</keyword>
<keyword evidence="6" id="KW-0804">Transcription</keyword>
<keyword evidence="4" id="KW-0238">DNA-binding</keyword>
<dbReference type="AlphaFoldDB" id="A0A7J7P331"/>
<dbReference type="PANTHER" id="PTHR31713:SF43">
    <property type="entry name" value="CALMODULIN-BINDING PROTEIN 60 G"/>
    <property type="match status" value="1"/>
</dbReference>
<reference evidence="11 12" key="1">
    <citation type="journal article" date="2020" name="IScience">
        <title>Genome Sequencing of the Endangered Kingdonia uniflora (Circaeasteraceae, Ranunculales) Reveals Potential Mechanisms of Evolutionary Specialization.</title>
        <authorList>
            <person name="Sun Y."/>
            <person name="Deng T."/>
            <person name="Zhang A."/>
            <person name="Moore M.J."/>
            <person name="Landis J.B."/>
            <person name="Lin N."/>
            <person name="Zhang H."/>
            <person name="Zhang X."/>
            <person name="Huang J."/>
            <person name="Zhang X."/>
            <person name="Sun H."/>
            <person name="Wang H."/>
        </authorList>
    </citation>
    <scope>NUCLEOTIDE SEQUENCE [LARGE SCALE GENOMIC DNA]</scope>
    <source>
        <strain evidence="11">TB1705</strain>
        <tissue evidence="11">Leaf</tissue>
    </source>
</reference>
<dbReference type="Pfam" id="PF20451">
    <property type="entry name" value="Calmod_bind_M"/>
    <property type="match status" value="1"/>
</dbReference>
<keyword evidence="3" id="KW-0805">Transcription regulation</keyword>
<dbReference type="InterPro" id="IPR046831">
    <property type="entry name" value="Calmodulin_bind_N"/>
</dbReference>
<evidence type="ECO:0000256" key="3">
    <source>
        <dbReference type="ARBA" id="ARBA00023015"/>
    </source>
</evidence>
<evidence type="ECO:0000256" key="6">
    <source>
        <dbReference type="ARBA" id="ARBA00023163"/>
    </source>
</evidence>
<dbReference type="GO" id="GO:0080142">
    <property type="term" value="P:regulation of salicylic acid biosynthetic process"/>
    <property type="evidence" value="ECO:0007669"/>
    <property type="project" value="TreeGrafter"/>
</dbReference>
<keyword evidence="7" id="KW-0539">Nucleus</keyword>
<keyword evidence="12" id="KW-1185">Reference proteome</keyword>
<comment type="caution">
    <text evidence="11">The sequence shown here is derived from an EMBL/GenBank/DDBJ whole genome shotgun (WGS) entry which is preliminary data.</text>
</comment>
<dbReference type="GO" id="GO:0005634">
    <property type="term" value="C:nucleus"/>
    <property type="evidence" value="ECO:0007669"/>
    <property type="project" value="UniProtKB-SubCell"/>
</dbReference>
<feature type="domain" description="Calmodulin binding protein C-terminal" evidence="10">
    <location>
        <begin position="309"/>
        <end position="371"/>
    </location>
</feature>
<sequence>MGLKRHFGENDGFELRESLVQEPKRQCVTDMSMQEFLSNLEPLIRRVVREEVERGILTCINSSPRVSPDQIEASGSRGWQLHFRNKLPEILFTSSKIEAIECTPLEIVILDASSKQIITTGPLSSIKIEIVVLNGDFDVDEHKDWSEKTFDARMIREREGKRPLLAGNLVIALENGVGYLADITFTDNSSWIRCRKFRLGAKAYRTNKYVGKIREARSGAFIVKDHRGELYKKHYPPSLDDEIWRLEKIGKDGAFHSRLVSNGICTVQDFLRLLVTDPFSLRQILGNGMSNRVWNTIIEHATTCVLDNKRYMHYYSGKQIGLLFNSVYKVIGAMFDGQSCQFLENLTTPQMNFVECMKRHAYKHLHDMVEIDGPPIDAASMSLPIEDTSFSVSNLDIQLPEFTITCQDQPTTQISFNNSNTLPYSLEDQAVSFIQGCASLQKCSPSQRNSFKMKYSFSNPHITEANEWAAGGSLGPALFSGHFTGDMDDISQDQTPNWSPVTATWMQGSRIFFTSDDETNTSFFPSLPDLTFCMGRGCKRNMGWFKLRAAFKWGISVRRDVARKRARLLQLDY</sequence>
<dbReference type="InterPro" id="IPR046830">
    <property type="entry name" value="Calmod_bind_M"/>
</dbReference>
<dbReference type="InterPro" id="IPR012416">
    <property type="entry name" value="CBP60"/>
</dbReference>